<gene>
    <name evidence="1" type="ORF">E0D97_08885</name>
</gene>
<accession>A0A4R0PD00</accession>
<organism evidence="1 2">
    <name type="scientific">Oricola cellulosilytica</name>
    <dbReference type="NCBI Taxonomy" id="1429082"/>
    <lineage>
        <taxon>Bacteria</taxon>
        <taxon>Pseudomonadati</taxon>
        <taxon>Pseudomonadota</taxon>
        <taxon>Alphaproteobacteria</taxon>
        <taxon>Hyphomicrobiales</taxon>
        <taxon>Ahrensiaceae</taxon>
        <taxon>Oricola</taxon>
    </lineage>
</organism>
<keyword evidence="2" id="KW-1185">Reference proteome</keyword>
<evidence type="ECO:0000313" key="1">
    <source>
        <dbReference type="EMBL" id="TCD14189.1"/>
    </source>
</evidence>
<dbReference type="EMBL" id="SJST01000003">
    <property type="protein sequence ID" value="TCD14189.1"/>
    <property type="molecule type" value="Genomic_DNA"/>
</dbReference>
<proteinExistence type="predicted"/>
<name>A0A4R0PD00_9HYPH</name>
<protein>
    <submittedName>
        <fullName evidence="1">Uncharacterized protein</fullName>
    </submittedName>
</protein>
<reference evidence="1 2" key="1">
    <citation type="journal article" date="2015" name="Antonie Van Leeuwenhoek">
        <title>Oricola cellulosilytica gen. nov., sp. nov., a cellulose-degrading bacterium of the family Phyllobacteriaceae isolated from surface seashore water, and emended descriptions of Mesorhizobium loti and Phyllobacterium myrsinacearum.</title>
        <authorList>
            <person name="Hameed A."/>
            <person name="Shahina M."/>
            <person name="Lai W.A."/>
            <person name="Lin S.Y."/>
            <person name="Young L.S."/>
            <person name="Liu Y.C."/>
            <person name="Hsu Y.H."/>
            <person name="Young C.C."/>
        </authorList>
    </citation>
    <scope>NUCLEOTIDE SEQUENCE [LARGE SCALE GENOMIC DNA]</scope>
    <source>
        <strain evidence="1 2">KCTC 52183</strain>
    </source>
</reference>
<dbReference type="RefSeq" id="WP_131567969.1">
    <property type="nucleotide sequence ID" value="NZ_JAINFK010000002.1"/>
</dbReference>
<dbReference type="AlphaFoldDB" id="A0A4R0PD00"/>
<sequence length="221" mass="24825">MLQGTTSEEGEVLTRRIDFMVTGLTKRIDGVDAVVAYIDDFADDQLVESEIAFYAQDDEGNVWYLGEYPEEYQDGEFVTAKPWIHGLEGAKAGMKMKASPKVGEVPYFQGWGPAVDWNDFAFVAETGMSDCVSSDCYEDVLMVRETSLDEQGAFQLKYYAPDIGNHRVGWEGNDATREELELVERVALDDEGLEQLNEKARALDRRGSEINQMYSETSPVN</sequence>
<comment type="caution">
    <text evidence="1">The sequence shown here is derived from an EMBL/GenBank/DDBJ whole genome shotgun (WGS) entry which is preliminary data.</text>
</comment>
<dbReference type="Proteomes" id="UP000291301">
    <property type="component" value="Unassembled WGS sequence"/>
</dbReference>
<evidence type="ECO:0000313" key="2">
    <source>
        <dbReference type="Proteomes" id="UP000291301"/>
    </source>
</evidence>